<dbReference type="EMBL" id="JBJKFK010002364">
    <property type="protein sequence ID" value="KAL3311214.1"/>
    <property type="molecule type" value="Genomic_DNA"/>
</dbReference>
<feature type="region of interest" description="Disordered" evidence="1">
    <location>
        <begin position="1"/>
        <end position="61"/>
    </location>
</feature>
<comment type="caution">
    <text evidence="2">The sequence shown here is derived from an EMBL/GenBank/DDBJ whole genome shotgun (WGS) entry which is preliminary data.</text>
</comment>
<feature type="region of interest" description="Disordered" evidence="1">
    <location>
        <begin position="67"/>
        <end position="86"/>
    </location>
</feature>
<proteinExistence type="predicted"/>
<name>A0ABD2PVC7_9PLAT</name>
<gene>
    <name evidence="2" type="ORF">Ciccas_010208</name>
</gene>
<accession>A0ABD2PVC7</accession>
<evidence type="ECO:0000313" key="2">
    <source>
        <dbReference type="EMBL" id="KAL3311214.1"/>
    </source>
</evidence>
<sequence>MYSRALPAGGGRCYGPAGGGSQRGHQLPYQANAEPSVNKKSMKKPKNSQRSSTTKKPIFADRAMNDTTSDEHLSGNGNSHCDLSRTNSARTCSRSINSDDQNTSNLLSLEVLSKVEHIFQKIMHKERVPKAELLAVFYMNHGDVEAWYLYSNDKETVSIHEYDTEDTSRRSRRLELTQRRQCILKQYYDHFYQYVILYQDANETEYYRCVGSDLKRRRAEEAARKELRKIHAKGIYSIPKLFQRITRNLRSEGAQNSVNNEDKKHS</sequence>
<organism evidence="2 3">
    <name type="scientific">Cichlidogyrus casuarinus</name>
    <dbReference type="NCBI Taxonomy" id="1844966"/>
    <lineage>
        <taxon>Eukaryota</taxon>
        <taxon>Metazoa</taxon>
        <taxon>Spiralia</taxon>
        <taxon>Lophotrochozoa</taxon>
        <taxon>Platyhelminthes</taxon>
        <taxon>Monogenea</taxon>
        <taxon>Monopisthocotylea</taxon>
        <taxon>Dactylogyridea</taxon>
        <taxon>Ancyrocephalidae</taxon>
        <taxon>Cichlidogyrus</taxon>
    </lineage>
</organism>
<evidence type="ECO:0000256" key="1">
    <source>
        <dbReference type="SAM" id="MobiDB-lite"/>
    </source>
</evidence>
<feature type="compositionally biased region" description="Polar residues" evidence="1">
    <location>
        <begin position="75"/>
        <end position="86"/>
    </location>
</feature>
<keyword evidence="3" id="KW-1185">Reference proteome</keyword>
<evidence type="ECO:0000313" key="3">
    <source>
        <dbReference type="Proteomes" id="UP001626550"/>
    </source>
</evidence>
<dbReference type="Proteomes" id="UP001626550">
    <property type="component" value="Unassembled WGS sequence"/>
</dbReference>
<dbReference type="AlphaFoldDB" id="A0ABD2PVC7"/>
<protein>
    <submittedName>
        <fullName evidence="2">Uncharacterized protein</fullName>
    </submittedName>
</protein>
<feature type="compositionally biased region" description="Gly residues" evidence="1">
    <location>
        <begin position="8"/>
        <end position="22"/>
    </location>
</feature>
<reference evidence="2 3" key="1">
    <citation type="submission" date="2024-11" db="EMBL/GenBank/DDBJ databases">
        <title>Adaptive evolution of stress response genes in parasites aligns with host niche diversity.</title>
        <authorList>
            <person name="Hahn C."/>
            <person name="Resl P."/>
        </authorList>
    </citation>
    <scope>NUCLEOTIDE SEQUENCE [LARGE SCALE GENOMIC DNA]</scope>
    <source>
        <strain evidence="2">EGGRZ-B1_66</strain>
        <tissue evidence="2">Body</tissue>
    </source>
</reference>